<proteinExistence type="predicted"/>
<evidence type="ECO:0000313" key="3">
    <source>
        <dbReference type="Proteomes" id="UP000005388"/>
    </source>
</evidence>
<evidence type="ECO:0000259" key="1">
    <source>
        <dbReference type="Pfam" id="PF09659"/>
    </source>
</evidence>
<dbReference type="Pfam" id="PF09659">
    <property type="entry name" value="Cas_Csm6_HEPN"/>
    <property type="match status" value="1"/>
</dbReference>
<sequence>MEKQTLIDEIDILLDVYAYHIIHKLISSSTTFSQDVLYLVEMLKERRELNVTFLSEHKEDNKRLEEKYDFDLCVNQTLEEEQIANYIMDLEAKIRTGQTIDFVRSVSPILYRLFMRLAKTQIPNLNYFIEDNKNDQYDTWLFHKMKDNQNRIFQHFLSEKRDRNVTTSSLLDLIEGLEFSKEIMDLVKDLRGFEKSVRNPLAHLIKPFDEEELYRTTHFSSQLFLEKIIKLALYTGVRYQSQPFYFDEVNEILKKELKKD</sequence>
<dbReference type="Proteomes" id="UP000005388">
    <property type="component" value="Unassembled WGS sequence"/>
</dbReference>
<dbReference type="EMBL" id="AEUZ02000001">
    <property type="protein sequence ID" value="EHJ56724.1"/>
    <property type="molecule type" value="Genomic_DNA"/>
</dbReference>
<feature type="domain" description="Csm6 HEPN" evidence="1">
    <location>
        <begin position="81"/>
        <end position="253"/>
    </location>
</feature>
<dbReference type="AlphaFoldDB" id="G5KGL3"/>
<reference evidence="2 3" key="1">
    <citation type="journal article" date="2014" name="Int. J. Syst. Evol. Microbiol.">
        <title>Phylogenomics and the dynamic genome evolution of the genus Streptococcus.</title>
        <authorList>
            <consortium name="The Broad Institute Genome Sequencing Platform"/>
            <person name="Richards V.P."/>
            <person name="Palmer S.R."/>
            <person name="Pavinski Bitar P.D."/>
            <person name="Qin X."/>
            <person name="Weinstock G.M."/>
            <person name="Highlander S.K."/>
            <person name="Town C.D."/>
            <person name="Burne R.A."/>
            <person name="Stanhope M.J."/>
        </authorList>
    </citation>
    <scope>NUCLEOTIDE SEQUENCE [LARGE SCALE GENOMIC DNA]</scope>
    <source>
        <strain evidence="2 3">2285-97</strain>
    </source>
</reference>
<comment type="caution">
    <text evidence="2">The sequence shown here is derived from an EMBL/GenBank/DDBJ whole genome shotgun (WGS) entry which is preliminary data.</text>
</comment>
<organism evidence="2 3">
    <name type="scientific">Streptococcus urinalis 2285-97</name>
    <dbReference type="NCBI Taxonomy" id="764291"/>
    <lineage>
        <taxon>Bacteria</taxon>
        <taxon>Bacillati</taxon>
        <taxon>Bacillota</taxon>
        <taxon>Bacilli</taxon>
        <taxon>Lactobacillales</taxon>
        <taxon>Streptococcaceae</taxon>
        <taxon>Streptococcus</taxon>
    </lineage>
</organism>
<name>G5KGL3_9STRE</name>
<dbReference type="RefSeq" id="WP_006739469.1">
    <property type="nucleotide sequence ID" value="NZ_AEUZ02000001.1"/>
</dbReference>
<protein>
    <submittedName>
        <fullName evidence="2">CRISPR-associated protein Csm6</fullName>
    </submittedName>
</protein>
<keyword evidence="3" id="KW-1185">Reference proteome</keyword>
<dbReference type="STRING" id="764291.STRUR_1337"/>
<evidence type="ECO:0000313" key="2">
    <source>
        <dbReference type="EMBL" id="EHJ56724.1"/>
    </source>
</evidence>
<dbReference type="InterPro" id="IPR053941">
    <property type="entry name" value="Csm6_HEPN"/>
</dbReference>
<gene>
    <name evidence="2" type="ORF">STRUR_1337</name>
</gene>
<accession>G5KGL3</accession>